<comment type="caution">
    <text evidence="2">The sequence shown here is derived from an EMBL/GenBank/DDBJ whole genome shotgun (WGS) entry which is preliminary data.</text>
</comment>
<name>A9DW32_9FLAO</name>
<dbReference type="Proteomes" id="UP000002945">
    <property type="component" value="Unassembled WGS sequence"/>
</dbReference>
<feature type="signal peptide" evidence="1">
    <location>
        <begin position="1"/>
        <end position="22"/>
    </location>
</feature>
<sequence>MKKRIFKLMMLVIAIVFTYNCSVTKETKQEIALPVVASKSDLLKSKLGLTDKELEKVVKNDSVTNQVLLSLKDSLSSKKIRKHLDPFIAGTYNTKQTCVLLKLQTRFKNKSLSLLKNKDSVKLPRFNSMEGIDNYLKMTDSLIAKSFNRKADSIKKDSTKQQKKQ</sequence>
<evidence type="ECO:0008006" key="4">
    <source>
        <dbReference type="Google" id="ProtNLM"/>
    </source>
</evidence>
<reference evidence="2 3" key="1">
    <citation type="journal article" date="2011" name="J. Bacteriol.">
        <title>Genome sequence of the algicidal bacterium Kordia algicida OT-1.</title>
        <authorList>
            <person name="Lee H.S."/>
            <person name="Kang S.G."/>
            <person name="Kwon K.K."/>
            <person name="Lee J.H."/>
            <person name="Kim S.J."/>
        </authorList>
    </citation>
    <scope>NUCLEOTIDE SEQUENCE [LARGE SCALE GENOMIC DNA]</scope>
    <source>
        <strain evidence="2 3">OT-1</strain>
    </source>
</reference>
<dbReference type="HOGENOM" id="CLU_1693193_0_0_10"/>
<evidence type="ECO:0000256" key="1">
    <source>
        <dbReference type="SAM" id="SignalP"/>
    </source>
</evidence>
<organism evidence="2 3">
    <name type="scientific">Kordia algicida OT-1</name>
    <dbReference type="NCBI Taxonomy" id="391587"/>
    <lineage>
        <taxon>Bacteria</taxon>
        <taxon>Pseudomonadati</taxon>
        <taxon>Bacteroidota</taxon>
        <taxon>Flavobacteriia</taxon>
        <taxon>Flavobacteriales</taxon>
        <taxon>Flavobacteriaceae</taxon>
        <taxon>Kordia</taxon>
    </lineage>
</organism>
<evidence type="ECO:0000313" key="3">
    <source>
        <dbReference type="Proteomes" id="UP000002945"/>
    </source>
</evidence>
<evidence type="ECO:0000313" key="2">
    <source>
        <dbReference type="EMBL" id="EDP96503.1"/>
    </source>
</evidence>
<gene>
    <name evidence="2" type="ORF">KAOT1_03802</name>
</gene>
<protein>
    <recommendedName>
        <fullName evidence="4">Lipoprotein</fullName>
    </recommendedName>
</protein>
<accession>A9DW32</accession>
<keyword evidence="3" id="KW-1185">Reference proteome</keyword>
<dbReference type="STRING" id="391587.KAOT1_03802"/>
<proteinExistence type="predicted"/>
<dbReference type="RefSeq" id="WP_007093333.1">
    <property type="nucleotide sequence ID" value="NZ_CP142125.1"/>
</dbReference>
<dbReference type="AlphaFoldDB" id="A9DW32"/>
<keyword evidence="1" id="KW-0732">Signal</keyword>
<dbReference type="EMBL" id="ABIB01000004">
    <property type="protein sequence ID" value="EDP96503.1"/>
    <property type="molecule type" value="Genomic_DNA"/>
</dbReference>
<feature type="chain" id="PRO_5002734299" description="Lipoprotein" evidence="1">
    <location>
        <begin position="23"/>
        <end position="165"/>
    </location>
</feature>